<gene>
    <name evidence="8" type="ORF">SAMN05661093_05284</name>
</gene>
<feature type="transmembrane region" description="Helical" evidence="6">
    <location>
        <begin position="64"/>
        <end position="83"/>
    </location>
</feature>
<feature type="transmembrane region" description="Helical" evidence="6">
    <location>
        <begin position="239"/>
        <end position="258"/>
    </location>
</feature>
<organism evidence="8 9">
    <name type="scientific">Kibdelosporangium aridum</name>
    <dbReference type="NCBI Taxonomy" id="2030"/>
    <lineage>
        <taxon>Bacteria</taxon>
        <taxon>Bacillati</taxon>
        <taxon>Actinomycetota</taxon>
        <taxon>Actinomycetes</taxon>
        <taxon>Pseudonocardiales</taxon>
        <taxon>Pseudonocardiaceae</taxon>
        <taxon>Kibdelosporangium</taxon>
    </lineage>
</organism>
<dbReference type="Pfam" id="PF01061">
    <property type="entry name" value="ABC2_membrane"/>
    <property type="match status" value="1"/>
</dbReference>
<dbReference type="RefSeq" id="WP_084429646.1">
    <property type="nucleotide sequence ID" value="NZ_FWXV01000004.1"/>
</dbReference>
<dbReference type="OrthoDB" id="4772026at2"/>
<keyword evidence="5" id="KW-0046">Antibiotic resistance</keyword>
<keyword evidence="2 6" id="KW-0812">Transmembrane</keyword>
<reference evidence="8 9" key="1">
    <citation type="submission" date="2017-04" db="EMBL/GenBank/DDBJ databases">
        <authorList>
            <person name="Afonso C.L."/>
            <person name="Miller P.J."/>
            <person name="Scott M.A."/>
            <person name="Spackman E."/>
            <person name="Goraichik I."/>
            <person name="Dimitrov K.M."/>
            <person name="Suarez D.L."/>
            <person name="Swayne D.E."/>
        </authorList>
    </citation>
    <scope>NUCLEOTIDE SEQUENCE [LARGE SCALE GENOMIC DNA]</scope>
    <source>
        <strain evidence="8 9">DSM 43828</strain>
    </source>
</reference>
<keyword evidence="3 6" id="KW-1133">Transmembrane helix</keyword>
<evidence type="ECO:0000256" key="6">
    <source>
        <dbReference type="RuleBase" id="RU361157"/>
    </source>
</evidence>
<comment type="subcellular location">
    <subcellularLocation>
        <location evidence="6">Cell membrane</location>
        <topology evidence="6">Multi-pass membrane protein</topology>
    </subcellularLocation>
    <subcellularLocation>
        <location evidence="1">Membrane</location>
        <topology evidence="1">Multi-pass membrane protein</topology>
    </subcellularLocation>
</comment>
<feature type="transmembrane region" description="Helical" evidence="6">
    <location>
        <begin position="118"/>
        <end position="140"/>
    </location>
</feature>
<dbReference type="PANTHER" id="PTHR43229:SF2">
    <property type="entry name" value="NODULATION PROTEIN J"/>
    <property type="match status" value="1"/>
</dbReference>
<dbReference type="EMBL" id="FWXV01000004">
    <property type="protein sequence ID" value="SMD15511.1"/>
    <property type="molecule type" value="Genomic_DNA"/>
</dbReference>
<evidence type="ECO:0000313" key="9">
    <source>
        <dbReference type="Proteomes" id="UP000192674"/>
    </source>
</evidence>
<dbReference type="PROSITE" id="PS51012">
    <property type="entry name" value="ABC_TM2"/>
    <property type="match status" value="1"/>
</dbReference>
<dbReference type="AlphaFoldDB" id="A0A1W2F0R3"/>
<evidence type="ECO:0000256" key="1">
    <source>
        <dbReference type="ARBA" id="ARBA00004141"/>
    </source>
</evidence>
<comment type="similarity">
    <text evidence="6">Belongs to the ABC-2 integral membrane protein family.</text>
</comment>
<keyword evidence="6" id="KW-0813">Transport</keyword>
<keyword evidence="4 6" id="KW-0472">Membrane</keyword>
<dbReference type="InterPro" id="IPR000412">
    <property type="entry name" value="ABC_2_transport"/>
</dbReference>
<evidence type="ECO:0000259" key="7">
    <source>
        <dbReference type="PROSITE" id="PS51012"/>
    </source>
</evidence>
<protein>
    <recommendedName>
        <fullName evidence="6">Transport permease protein</fullName>
    </recommendedName>
</protein>
<dbReference type="InterPro" id="IPR047817">
    <property type="entry name" value="ABC2_TM_bact-type"/>
</dbReference>
<evidence type="ECO:0000256" key="2">
    <source>
        <dbReference type="ARBA" id="ARBA00022692"/>
    </source>
</evidence>
<keyword evidence="6" id="KW-1003">Cell membrane</keyword>
<evidence type="ECO:0000256" key="4">
    <source>
        <dbReference type="ARBA" id="ARBA00023136"/>
    </source>
</evidence>
<feature type="transmembrane region" description="Helical" evidence="6">
    <location>
        <begin position="182"/>
        <end position="201"/>
    </location>
</feature>
<keyword evidence="9" id="KW-1185">Reference proteome</keyword>
<proteinExistence type="inferred from homology"/>
<dbReference type="InterPro" id="IPR013525">
    <property type="entry name" value="ABC2_TM"/>
</dbReference>
<dbReference type="GO" id="GO:0046677">
    <property type="term" value="P:response to antibiotic"/>
    <property type="evidence" value="ECO:0007669"/>
    <property type="project" value="UniProtKB-KW"/>
</dbReference>
<evidence type="ECO:0000256" key="5">
    <source>
        <dbReference type="ARBA" id="ARBA00023251"/>
    </source>
</evidence>
<dbReference type="Proteomes" id="UP000192674">
    <property type="component" value="Unassembled WGS sequence"/>
</dbReference>
<dbReference type="GO" id="GO:0140359">
    <property type="term" value="F:ABC-type transporter activity"/>
    <property type="evidence" value="ECO:0007669"/>
    <property type="project" value="InterPro"/>
</dbReference>
<feature type="domain" description="ABC transmembrane type-2" evidence="7">
    <location>
        <begin position="35"/>
        <end position="264"/>
    </location>
</feature>
<dbReference type="InterPro" id="IPR051784">
    <property type="entry name" value="Nod_factor_ABC_transporter"/>
</dbReference>
<feature type="transmembrane region" description="Helical" evidence="6">
    <location>
        <begin position="152"/>
        <end position="175"/>
    </location>
</feature>
<evidence type="ECO:0000313" key="8">
    <source>
        <dbReference type="EMBL" id="SMD15511.1"/>
    </source>
</evidence>
<dbReference type="PIRSF" id="PIRSF006648">
    <property type="entry name" value="DrrB"/>
    <property type="match status" value="1"/>
</dbReference>
<feature type="transmembrane region" description="Helical" evidence="6">
    <location>
        <begin position="33"/>
        <end position="52"/>
    </location>
</feature>
<sequence>MTAVDMPRAGVSVATRTFFMVLWRDIFVTWREIVPFLAQVVIQPFLTLFIFGKVLADLGYVQGSFAAILLPGVVALNGFFGALQSTTMPLVMDFAWTREIEDRLLAPIPIPLVAIEKMIFGAIRGVLSALLMAPVGFLILDDVTWPASSWPLVVVVVVLGSLVGSAIGMVLGTLVPPNRINIMFAIILVPLMFTGSTQFPWRGLENLEWFQVLCALNPLTYVSEAMRAELVPQVPHIPLWLNMVVMAGSVIVFGAIGIKGFMRRALD</sequence>
<name>A0A1W2F0R3_KIBAR</name>
<dbReference type="GO" id="GO:0043190">
    <property type="term" value="C:ATP-binding cassette (ABC) transporter complex"/>
    <property type="evidence" value="ECO:0007669"/>
    <property type="project" value="InterPro"/>
</dbReference>
<dbReference type="PANTHER" id="PTHR43229">
    <property type="entry name" value="NODULATION PROTEIN J"/>
    <property type="match status" value="1"/>
</dbReference>
<evidence type="ECO:0000256" key="3">
    <source>
        <dbReference type="ARBA" id="ARBA00022989"/>
    </source>
</evidence>
<accession>A0A1W2F0R3</accession>